<evidence type="ECO:0000313" key="1">
    <source>
        <dbReference type="EMBL" id="MBB5273346.1"/>
    </source>
</evidence>
<dbReference type="AlphaFoldDB" id="A0A7W8HJR9"/>
<reference evidence="1 2" key="1">
    <citation type="submission" date="2020-08" db="EMBL/GenBank/DDBJ databases">
        <title>Genomic Encyclopedia of Type Strains, Phase IV (KMG-IV): sequencing the most valuable type-strain genomes for metagenomic binning, comparative biology and taxonomic classification.</title>
        <authorList>
            <person name="Goeker M."/>
        </authorList>
    </citation>
    <scope>NUCLEOTIDE SEQUENCE [LARGE SCALE GENOMIC DNA]</scope>
    <source>
        <strain evidence="1 2">DSM 29781</strain>
    </source>
</reference>
<proteinExistence type="predicted"/>
<accession>A0A7W8HJR9</accession>
<dbReference type="PROSITE" id="PS51257">
    <property type="entry name" value="PROKAR_LIPOPROTEIN"/>
    <property type="match status" value="1"/>
</dbReference>
<dbReference type="EMBL" id="JACHGB010000006">
    <property type="protein sequence ID" value="MBB5273346.1"/>
    <property type="molecule type" value="Genomic_DNA"/>
</dbReference>
<keyword evidence="2" id="KW-1185">Reference proteome</keyword>
<dbReference type="Proteomes" id="UP000532440">
    <property type="component" value="Unassembled WGS sequence"/>
</dbReference>
<gene>
    <name evidence="1" type="ORF">HNQ70_003374</name>
</gene>
<evidence type="ECO:0008006" key="3">
    <source>
        <dbReference type="Google" id="ProtNLM"/>
    </source>
</evidence>
<name>A0A7W8HJR9_9BURK</name>
<comment type="caution">
    <text evidence="1">The sequence shown here is derived from an EMBL/GenBank/DDBJ whole genome shotgun (WGS) entry which is preliminary data.</text>
</comment>
<evidence type="ECO:0000313" key="2">
    <source>
        <dbReference type="Proteomes" id="UP000532440"/>
    </source>
</evidence>
<protein>
    <recommendedName>
        <fullName evidence="3">Lipoprotein</fullName>
    </recommendedName>
</protein>
<organism evidence="1 2">
    <name type="scientific">Quisquiliibacterium transsilvanicum</name>
    <dbReference type="NCBI Taxonomy" id="1549638"/>
    <lineage>
        <taxon>Bacteria</taxon>
        <taxon>Pseudomonadati</taxon>
        <taxon>Pseudomonadota</taxon>
        <taxon>Betaproteobacteria</taxon>
        <taxon>Burkholderiales</taxon>
        <taxon>Burkholderiaceae</taxon>
        <taxon>Quisquiliibacterium</taxon>
    </lineage>
</organism>
<sequence>MIRRARWLWLLALAWAGGCSMLPPVMRPGVPSAPIADRAIHLDGSCAQAEDDGFRERAVLRVRDNLVQALSWQLWVGRQGSCSFELAEFQQTRRRPHVELAARDGGSCRLMIWQDPRRVTLAHAGCERRCTPGIYDKAWPVMFDPATGGCARP</sequence>